<feature type="transmembrane region" description="Helical" evidence="8">
    <location>
        <begin position="69"/>
        <end position="86"/>
    </location>
</feature>
<keyword evidence="6 8" id="KW-0472">Membrane</keyword>
<evidence type="ECO:0000256" key="5">
    <source>
        <dbReference type="ARBA" id="ARBA00023065"/>
    </source>
</evidence>
<feature type="transmembrane region" description="Helical" evidence="8">
    <location>
        <begin position="128"/>
        <end position="149"/>
    </location>
</feature>
<keyword evidence="3 8" id="KW-0812">Transmembrane</keyword>
<keyword evidence="5 8" id="KW-0406">Ion transport</keyword>
<protein>
    <recommendedName>
        <fullName evidence="8">Putative manganese efflux pump MntP</fullName>
    </recommendedName>
</protein>
<reference evidence="9" key="2">
    <citation type="journal article" date="2021" name="PeerJ">
        <title>Extensive microbial diversity within the chicken gut microbiome revealed by metagenomics and culture.</title>
        <authorList>
            <person name="Gilroy R."/>
            <person name="Ravi A."/>
            <person name="Getino M."/>
            <person name="Pursley I."/>
            <person name="Horton D.L."/>
            <person name="Alikhan N.F."/>
            <person name="Baker D."/>
            <person name="Gharbi K."/>
            <person name="Hall N."/>
            <person name="Watson M."/>
            <person name="Adriaenssens E.M."/>
            <person name="Foster-Nyarko E."/>
            <person name="Jarju S."/>
            <person name="Secka A."/>
            <person name="Antonio M."/>
            <person name="Oren A."/>
            <person name="Chaudhuri R.R."/>
            <person name="La Ragione R."/>
            <person name="Hildebrand F."/>
            <person name="Pallen M.J."/>
        </authorList>
    </citation>
    <scope>NUCLEOTIDE SEQUENCE</scope>
    <source>
        <strain evidence="9">CHK165-10780</strain>
    </source>
</reference>
<sequence>MNVTNLIAISVAVSLDAFAVAIGKGLSLEKKSVSKSLLVGILFGIFQMMMTLIGFFLGKSCASFIEVTAHWLAFLLLGVVGVNMILEGFRNETDDTGWRIPTLLVLSLATSLDAFSVGITLAFLKTQIFATSIVIGLITFVLCFIGVFLGHKLGTKFQTGATAFGGLILILIGCHILLEHFGWF</sequence>
<dbReference type="Proteomes" id="UP000886725">
    <property type="component" value="Unassembled WGS sequence"/>
</dbReference>
<gene>
    <name evidence="8" type="primary">mntP</name>
    <name evidence="9" type="ORF">IAC85_03540</name>
</gene>
<keyword evidence="1 8" id="KW-0813">Transport</keyword>
<dbReference type="GO" id="GO:0005384">
    <property type="term" value="F:manganese ion transmembrane transporter activity"/>
    <property type="evidence" value="ECO:0007669"/>
    <property type="project" value="UniProtKB-UniRule"/>
</dbReference>
<evidence type="ECO:0000256" key="8">
    <source>
        <dbReference type="HAMAP-Rule" id="MF_01521"/>
    </source>
</evidence>
<feature type="transmembrane region" description="Helical" evidence="8">
    <location>
        <begin position="98"/>
        <end position="122"/>
    </location>
</feature>
<feature type="transmembrane region" description="Helical" evidence="8">
    <location>
        <begin position="6"/>
        <end position="26"/>
    </location>
</feature>
<name>A0A9D1CK33_9FIRM</name>
<proteinExistence type="inferred from homology"/>
<dbReference type="Pfam" id="PF02659">
    <property type="entry name" value="Mntp"/>
    <property type="match status" value="1"/>
</dbReference>
<evidence type="ECO:0000313" key="10">
    <source>
        <dbReference type="Proteomes" id="UP000886725"/>
    </source>
</evidence>
<dbReference type="PANTHER" id="PTHR35529:SF1">
    <property type="entry name" value="MANGANESE EFFLUX PUMP MNTP-RELATED"/>
    <property type="match status" value="1"/>
</dbReference>
<keyword evidence="7 8" id="KW-0464">Manganese</keyword>
<dbReference type="EMBL" id="DVFU01000068">
    <property type="protein sequence ID" value="HIQ64791.1"/>
    <property type="molecule type" value="Genomic_DNA"/>
</dbReference>
<evidence type="ECO:0000256" key="3">
    <source>
        <dbReference type="ARBA" id="ARBA00022692"/>
    </source>
</evidence>
<comment type="similarity">
    <text evidence="8">Belongs to the MntP (TC 9.B.29) family.</text>
</comment>
<feature type="transmembrane region" description="Helical" evidence="8">
    <location>
        <begin position="38"/>
        <end position="57"/>
    </location>
</feature>
<feature type="transmembrane region" description="Helical" evidence="8">
    <location>
        <begin position="161"/>
        <end position="178"/>
    </location>
</feature>
<evidence type="ECO:0000256" key="6">
    <source>
        <dbReference type="ARBA" id="ARBA00023136"/>
    </source>
</evidence>
<comment type="function">
    <text evidence="8">Probably functions as a manganese efflux pump.</text>
</comment>
<comment type="subcellular location">
    <subcellularLocation>
        <location evidence="8">Cell membrane</location>
        <topology evidence="8">Multi-pass membrane protein</topology>
    </subcellularLocation>
</comment>
<comment type="caution">
    <text evidence="9">The sequence shown here is derived from an EMBL/GenBank/DDBJ whole genome shotgun (WGS) entry which is preliminary data.</text>
</comment>
<evidence type="ECO:0000313" key="9">
    <source>
        <dbReference type="EMBL" id="HIQ64791.1"/>
    </source>
</evidence>
<dbReference type="GO" id="GO:0005886">
    <property type="term" value="C:plasma membrane"/>
    <property type="evidence" value="ECO:0007669"/>
    <property type="project" value="UniProtKB-SubCell"/>
</dbReference>
<dbReference type="HAMAP" id="MF_01521">
    <property type="entry name" value="MntP_pump"/>
    <property type="match status" value="1"/>
</dbReference>
<evidence type="ECO:0000256" key="2">
    <source>
        <dbReference type="ARBA" id="ARBA00022475"/>
    </source>
</evidence>
<reference evidence="9" key="1">
    <citation type="submission" date="2020-10" db="EMBL/GenBank/DDBJ databases">
        <authorList>
            <person name="Gilroy R."/>
        </authorList>
    </citation>
    <scope>NUCLEOTIDE SEQUENCE</scope>
    <source>
        <strain evidence="9">CHK165-10780</strain>
    </source>
</reference>
<evidence type="ECO:0000256" key="7">
    <source>
        <dbReference type="ARBA" id="ARBA00023211"/>
    </source>
</evidence>
<evidence type="ECO:0000256" key="1">
    <source>
        <dbReference type="ARBA" id="ARBA00022448"/>
    </source>
</evidence>
<evidence type="ECO:0000256" key="4">
    <source>
        <dbReference type="ARBA" id="ARBA00022989"/>
    </source>
</evidence>
<organism evidence="9 10">
    <name type="scientific">Candidatus Faecenecus gallistercoris</name>
    <dbReference type="NCBI Taxonomy" id="2840793"/>
    <lineage>
        <taxon>Bacteria</taxon>
        <taxon>Bacillati</taxon>
        <taxon>Bacillota</taxon>
        <taxon>Bacillota incertae sedis</taxon>
        <taxon>Candidatus Faecenecus</taxon>
    </lineage>
</organism>
<keyword evidence="4 8" id="KW-1133">Transmembrane helix</keyword>
<dbReference type="InterPro" id="IPR022929">
    <property type="entry name" value="Put_MntP"/>
</dbReference>
<keyword evidence="2 8" id="KW-1003">Cell membrane</keyword>
<dbReference type="PANTHER" id="PTHR35529">
    <property type="entry name" value="MANGANESE EFFLUX PUMP MNTP-RELATED"/>
    <property type="match status" value="1"/>
</dbReference>
<accession>A0A9D1CK33</accession>
<dbReference type="AlphaFoldDB" id="A0A9D1CK33"/>
<dbReference type="InterPro" id="IPR003810">
    <property type="entry name" value="Mntp/YtaF"/>
</dbReference>